<dbReference type="RefSeq" id="WP_027314955.1">
    <property type="nucleotide sequence ID" value="NZ_JACIDC010000002.1"/>
</dbReference>
<dbReference type="InterPro" id="IPR043502">
    <property type="entry name" value="DNA/RNA_pol_sf"/>
</dbReference>
<accession>A0A7W6N763</accession>
<dbReference type="Gene3D" id="3.30.70.370">
    <property type="match status" value="2"/>
</dbReference>
<dbReference type="Pfam" id="PF00476">
    <property type="entry name" value="DNA_pol_A"/>
    <property type="match status" value="1"/>
</dbReference>
<dbReference type="Proteomes" id="UP000519439">
    <property type="component" value="Unassembled WGS sequence"/>
</dbReference>
<keyword evidence="5" id="KW-1185">Reference proteome</keyword>
<dbReference type="InterPro" id="IPR036397">
    <property type="entry name" value="RNaseH_sf"/>
</dbReference>
<dbReference type="GO" id="GO:0003677">
    <property type="term" value="F:DNA binding"/>
    <property type="evidence" value="ECO:0007669"/>
    <property type="project" value="InterPro"/>
</dbReference>
<dbReference type="AlphaFoldDB" id="A0A7W6N763"/>
<dbReference type="GO" id="GO:0006302">
    <property type="term" value="P:double-strand break repair"/>
    <property type="evidence" value="ECO:0007669"/>
    <property type="project" value="TreeGrafter"/>
</dbReference>
<evidence type="ECO:0000313" key="4">
    <source>
        <dbReference type="EMBL" id="MBB4039135.1"/>
    </source>
</evidence>
<evidence type="ECO:0000313" key="5">
    <source>
        <dbReference type="Proteomes" id="UP000519439"/>
    </source>
</evidence>
<feature type="domain" description="DNA-directed DNA polymerase family A palm" evidence="3">
    <location>
        <begin position="382"/>
        <end position="620"/>
    </location>
</feature>
<dbReference type="PRINTS" id="PR00868">
    <property type="entry name" value="DNAPOLI"/>
</dbReference>
<comment type="subunit">
    <text evidence="2">Single-chain monomer with multiple functions.</text>
</comment>
<dbReference type="InterPro" id="IPR038720">
    <property type="entry name" value="YprB_RNase_H-like_dom"/>
</dbReference>
<protein>
    <submittedName>
        <fullName evidence="4">DNA polymerase I-like protein with 3'-5' exonuclease and polymerase domains</fullName>
    </submittedName>
</protein>
<reference evidence="4 5" key="1">
    <citation type="submission" date="2020-08" db="EMBL/GenBank/DDBJ databases">
        <title>Genomic Encyclopedia of Type Strains, Phase IV (KMG-IV): sequencing the most valuable type-strain genomes for metagenomic binning, comparative biology and taxonomic classification.</title>
        <authorList>
            <person name="Goeker M."/>
        </authorList>
    </citation>
    <scope>NUCLEOTIDE SEQUENCE [LARGE SCALE GENOMIC DNA]</scope>
    <source>
        <strain evidence="4 5">DSM 15743</strain>
    </source>
</reference>
<dbReference type="PANTHER" id="PTHR10133">
    <property type="entry name" value="DNA POLYMERASE I"/>
    <property type="match status" value="1"/>
</dbReference>
<comment type="similarity">
    <text evidence="1">Belongs to the DNA polymerase type-A family.</text>
</comment>
<evidence type="ECO:0000256" key="1">
    <source>
        <dbReference type="ARBA" id="ARBA00007705"/>
    </source>
</evidence>
<evidence type="ECO:0000256" key="2">
    <source>
        <dbReference type="ARBA" id="ARBA00011541"/>
    </source>
</evidence>
<keyword evidence="4" id="KW-0378">Hydrolase</keyword>
<dbReference type="SUPFAM" id="SSF53098">
    <property type="entry name" value="Ribonuclease H-like"/>
    <property type="match status" value="1"/>
</dbReference>
<organism evidence="4 5">
    <name type="scientific">Microvirga flocculans</name>
    <dbReference type="NCBI Taxonomy" id="217168"/>
    <lineage>
        <taxon>Bacteria</taxon>
        <taxon>Pseudomonadati</taxon>
        <taxon>Pseudomonadota</taxon>
        <taxon>Alphaproteobacteria</taxon>
        <taxon>Hyphomicrobiales</taxon>
        <taxon>Methylobacteriaceae</taxon>
        <taxon>Microvirga</taxon>
    </lineage>
</organism>
<name>A0A7W6N763_9HYPH</name>
<dbReference type="GO" id="GO:0006261">
    <property type="term" value="P:DNA-templated DNA replication"/>
    <property type="evidence" value="ECO:0007669"/>
    <property type="project" value="InterPro"/>
</dbReference>
<comment type="caution">
    <text evidence="4">The sequence shown here is derived from an EMBL/GenBank/DDBJ whole genome shotgun (WGS) entry which is preliminary data.</text>
</comment>
<gene>
    <name evidence="4" type="ORF">GGR34_000770</name>
</gene>
<keyword evidence="4" id="KW-0269">Exonuclease</keyword>
<evidence type="ECO:0000259" key="3">
    <source>
        <dbReference type="SMART" id="SM00482"/>
    </source>
</evidence>
<proteinExistence type="inferred from homology"/>
<dbReference type="Gene3D" id="3.30.420.10">
    <property type="entry name" value="Ribonuclease H-like superfamily/Ribonuclease H"/>
    <property type="match status" value="1"/>
</dbReference>
<dbReference type="Gene3D" id="1.20.1060.10">
    <property type="entry name" value="Taq DNA Polymerase, Chain T, domain 4"/>
    <property type="match status" value="1"/>
</dbReference>
<dbReference type="GO" id="GO:0003887">
    <property type="term" value="F:DNA-directed DNA polymerase activity"/>
    <property type="evidence" value="ECO:0007669"/>
    <property type="project" value="InterPro"/>
</dbReference>
<keyword evidence="4" id="KW-0540">Nuclease</keyword>
<dbReference type="PANTHER" id="PTHR10133:SF62">
    <property type="entry name" value="DNA POLYMERASE THETA"/>
    <property type="match status" value="1"/>
</dbReference>
<dbReference type="InterPro" id="IPR002298">
    <property type="entry name" value="DNA_polymerase_A"/>
</dbReference>
<dbReference type="SUPFAM" id="SSF56672">
    <property type="entry name" value="DNA/RNA polymerases"/>
    <property type="match status" value="1"/>
</dbReference>
<dbReference type="SMART" id="SM00482">
    <property type="entry name" value="POLAc"/>
    <property type="match status" value="1"/>
</dbReference>
<dbReference type="Pfam" id="PF13482">
    <property type="entry name" value="RNase_H_2"/>
    <property type="match status" value="1"/>
</dbReference>
<dbReference type="InterPro" id="IPR012337">
    <property type="entry name" value="RNaseH-like_sf"/>
</dbReference>
<sequence>MQLFFDIEGNDLLEGVTKIWCICAVNIETGEEHSWRYDQIEEALDFLGDAELLVAHNGIRYDFPALKKVHGWDPQKPVRHDSLVLARLAYPNIKKTDKELVKDGFPGKLVGKDSLEAWGHRVGIHKADYQGGFDAWSQEMQDYCLQDCVTGAALYRYLKVHEMDQRAVTLEHRATEVCFAMEMAGWPFDEKAAGELYTKLTARKQELEEHLVKKFGSWQEVDRIFTPKRPNAKLGYTGTWVEEEYVEYTKEGDPIWKTRKVFKGDPVTKYKTVTFNPGSRKHIIKKLLEAGWKPDEYTDKGSPKLDEEVLENLDLPEAKDLIEFLLVQKRLGQLGDGKQAWLQHVKNGKIHASYNTMGTVTGRAAHYNPNIAQVPKGSKPYGKECRALFTVPKGWKLLGCDFEGLELRCLAHWMAAFDKGTYADTVVNGDVHWTHSIAMGLIEGERDKESLLHDTVRDNSKTITYADLYGCGPAKAGNIVFGLVNNLKNLKLTTAADELYRKFFGKATSVGPKQLENAGKKLKQSLLKYFPARKRLIEVVGSKAEKGFLKSLDGRHVPVRAKHSALNSLLQSTGAILCKRWLVDTHDNLIAAGYRWGWDGDFVILGWIHDELQIAVREGLEDVIGPIVVQSAKDTGPKYGFRCRLDSKYIVGNSWKETH</sequence>
<dbReference type="EMBL" id="JACIDC010000002">
    <property type="protein sequence ID" value="MBB4039135.1"/>
    <property type="molecule type" value="Genomic_DNA"/>
</dbReference>
<dbReference type="GO" id="GO:0004527">
    <property type="term" value="F:exonuclease activity"/>
    <property type="evidence" value="ECO:0007669"/>
    <property type="project" value="UniProtKB-KW"/>
</dbReference>
<dbReference type="InterPro" id="IPR001098">
    <property type="entry name" value="DNA-dir_DNA_pol_A_palm_dom"/>
</dbReference>